<protein>
    <recommendedName>
        <fullName evidence="4">DUF2771 domain-containing protein</fullName>
    </recommendedName>
</protein>
<proteinExistence type="predicted"/>
<organism evidence="2 3">
    <name type="scientific">Corynebacterium freneyi</name>
    <dbReference type="NCBI Taxonomy" id="134034"/>
    <lineage>
        <taxon>Bacteria</taxon>
        <taxon>Bacillati</taxon>
        <taxon>Actinomycetota</taxon>
        <taxon>Actinomycetes</taxon>
        <taxon>Mycobacteriales</taxon>
        <taxon>Corynebacteriaceae</taxon>
        <taxon>Corynebacterium</taxon>
    </lineage>
</organism>
<keyword evidence="3" id="KW-1185">Reference proteome</keyword>
<dbReference type="InterPro" id="IPR024495">
    <property type="entry name" value="DUF2771"/>
</dbReference>
<dbReference type="Proteomes" id="UP001519305">
    <property type="component" value="Unassembled WGS sequence"/>
</dbReference>
<feature type="transmembrane region" description="Helical" evidence="1">
    <location>
        <begin position="12"/>
        <end position="30"/>
    </location>
</feature>
<keyword evidence="1" id="KW-0472">Membrane</keyword>
<name>A0ABS4U530_9CORY</name>
<evidence type="ECO:0000256" key="1">
    <source>
        <dbReference type="SAM" id="Phobius"/>
    </source>
</evidence>
<reference evidence="2 3" key="1">
    <citation type="submission" date="2021-03" db="EMBL/GenBank/DDBJ databases">
        <title>Sequencing the genomes of 1000 actinobacteria strains.</title>
        <authorList>
            <person name="Klenk H.-P."/>
        </authorList>
    </citation>
    <scope>NUCLEOTIDE SEQUENCE [LARGE SCALE GENOMIC DNA]</scope>
    <source>
        <strain evidence="2 3">DSM 44506</strain>
    </source>
</reference>
<dbReference type="EMBL" id="JAGINY010000001">
    <property type="protein sequence ID" value="MBP2331767.1"/>
    <property type="molecule type" value="Genomic_DNA"/>
</dbReference>
<accession>A0ABS4U530</accession>
<comment type="caution">
    <text evidence="2">The sequence shown here is derived from an EMBL/GenBank/DDBJ whole genome shotgun (WGS) entry which is preliminary data.</text>
</comment>
<keyword evidence="1" id="KW-1133">Transmembrane helix</keyword>
<gene>
    <name evidence="2" type="ORF">JOF33_000466</name>
</gene>
<evidence type="ECO:0008006" key="4">
    <source>
        <dbReference type="Google" id="ProtNLM"/>
    </source>
</evidence>
<dbReference type="RefSeq" id="WP_209652007.1">
    <property type="nucleotide sequence ID" value="NZ_CP047357.1"/>
</dbReference>
<keyword evidence="1" id="KW-0812">Transmembrane</keyword>
<evidence type="ECO:0000313" key="2">
    <source>
        <dbReference type="EMBL" id="MBP2331767.1"/>
    </source>
</evidence>
<sequence length="178" mass="18918">MATLANKKTWRIIGVIVAVALIITGLVLVLDRANDGTVEDPAALTMTVRLGDEEIEVLPYRICNMFEEGEGACTTDDDATAHVSIEPEEVAEIEVADEVASVTWAVQRFYVDEAVNSADRKEPGEAKTESVAGSASVNGERVPLGVIEVSTTVIGHDDAGEEVPYGITWSVANDADGE</sequence>
<evidence type="ECO:0000313" key="3">
    <source>
        <dbReference type="Proteomes" id="UP001519305"/>
    </source>
</evidence>
<dbReference type="Pfam" id="PF10969">
    <property type="entry name" value="DUF2771"/>
    <property type="match status" value="1"/>
</dbReference>